<evidence type="ECO:0000313" key="3">
    <source>
        <dbReference type="Proteomes" id="UP000663873"/>
    </source>
</evidence>
<gene>
    <name evidence="1" type="ORF">UJA718_LOCUS49663</name>
    <name evidence="2" type="ORF">UJA718_LOCUS49991</name>
</gene>
<dbReference type="SUPFAM" id="SSF48452">
    <property type="entry name" value="TPR-like"/>
    <property type="match status" value="1"/>
</dbReference>
<dbReference type="EMBL" id="CAJOBP010105487">
    <property type="protein sequence ID" value="CAF4987980.1"/>
    <property type="molecule type" value="Genomic_DNA"/>
</dbReference>
<organism evidence="1 3">
    <name type="scientific">Rotaria socialis</name>
    <dbReference type="NCBI Taxonomy" id="392032"/>
    <lineage>
        <taxon>Eukaryota</taxon>
        <taxon>Metazoa</taxon>
        <taxon>Spiralia</taxon>
        <taxon>Gnathifera</taxon>
        <taxon>Rotifera</taxon>
        <taxon>Eurotatoria</taxon>
        <taxon>Bdelloidea</taxon>
        <taxon>Philodinida</taxon>
        <taxon>Philodinidae</taxon>
        <taxon>Rotaria</taxon>
    </lineage>
</organism>
<evidence type="ECO:0000313" key="1">
    <source>
        <dbReference type="EMBL" id="CAF4987980.1"/>
    </source>
</evidence>
<dbReference type="PROSITE" id="PS50293">
    <property type="entry name" value="TPR_REGION"/>
    <property type="match status" value="1"/>
</dbReference>
<feature type="non-terminal residue" evidence="1">
    <location>
        <position position="52"/>
    </location>
</feature>
<dbReference type="Proteomes" id="UP000663873">
    <property type="component" value="Unassembled WGS sequence"/>
</dbReference>
<dbReference type="AlphaFoldDB" id="A0A821ZVJ1"/>
<keyword evidence="3" id="KW-1185">Reference proteome</keyword>
<protein>
    <recommendedName>
        <fullName evidence="4">Tetratricopeptide repeat protein</fullName>
    </recommendedName>
</protein>
<reference evidence="1" key="1">
    <citation type="submission" date="2021-02" db="EMBL/GenBank/DDBJ databases">
        <authorList>
            <person name="Nowell W R."/>
        </authorList>
    </citation>
    <scope>NUCLEOTIDE SEQUENCE</scope>
</reference>
<dbReference type="EMBL" id="CAJOBP010107822">
    <property type="protein sequence ID" value="CAF4994229.1"/>
    <property type="molecule type" value="Genomic_DNA"/>
</dbReference>
<evidence type="ECO:0000313" key="2">
    <source>
        <dbReference type="EMBL" id="CAF4994229.1"/>
    </source>
</evidence>
<dbReference type="Pfam" id="PF13424">
    <property type="entry name" value="TPR_12"/>
    <property type="match status" value="1"/>
</dbReference>
<proteinExistence type="predicted"/>
<name>A0A821ZVJ1_9BILA</name>
<sequence length="52" mass="6106">MHEQSLIWFHKALDIYKQLQNQTLMADTISNIALVYFGKEDYQQAIVAYNEA</sequence>
<dbReference type="Gene3D" id="1.25.40.10">
    <property type="entry name" value="Tetratricopeptide repeat domain"/>
    <property type="match status" value="1"/>
</dbReference>
<comment type="caution">
    <text evidence="1">The sequence shown here is derived from an EMBL/GenBank/DDBJ whole genome shotgun (WGS) entry which is preliminary data.</text>
</comment>
<accession>A0A821ZVJ1</accession>
<evidence type="ECO:0008006" key="4">
    <source>
        <dbReference type="Google" id="ProtNLM"/>
    </source>
</evidence>
<dbReference type="InterPro" id="IPR011990">
    <property type="entry name" value="TPR-like_helical_dom_sf"/>
</dbReference>